<gene>
    <name evidence="9" type="ORF">K505DRAFT_416060</name>
</gene>
<dbReference type="Gene3D" id="4.10.240.10">
    <property type="entry name" value="Zn(2)-C6 fungal-type DNA-binding domain"/>
    <property type="match status" value="1"/>
</dbReference>
<feature type="compositionally biased region" description="Basic and acidic residues" evidence="7">
    <location>
        <begin position="494"/>
        <end position="509"/>
    </location>
</feature>
<reference evidence="9" key="1">
    <citation type="journal article" date="2020" name="Stud. Mycol.">
        <title>101 Dothideomycetes genomes: a test case for predicting lifestyles and emergence of pathogens.</title>
        <authorList>
            <person name="Haridas S."/>
            <person name="Albert R."/>
            <person name="Binder M."/>
            <person name="Bloem J."/>
            <person name="Labutti K."/>
            <person name="Salamov A."/>
            <person name="Andreopoulos B."/>
            <person name="Baker S."/>
            <person name="Barry K."/>
            <person name="Bills G."/>
            <person name="Bluhm B."/>
            <person name="Cannon C."/>
            <person name="Castanera R."/>
            <person name="Culley D."/>
            <person name="Daum C."/>
            <person name="Ezra D."/>
            <person name="Gonzalez J."/>
            <person name="Henrissat B."/>
            <person name="Kuo A."/>
            <person name="Liang C."/>
            <person name="Lipzen A."/>
            <person name="Lutzoni F."/>
            <person name="Magnuson J."/>
            <person name="Mondo S."/>
            <person name="Nolan M."/>
            <person name="Ohm R."/>
            <person name="Pangilinan J."/>
            <person name="Park H.-J."/>
            <person name="Ramirez L."/>
            <person name="Alfaro M."/>
            <person name="Sun H."/>
            <person name="Tritt A."/>
            <person name="Yoshinaga Y."/>
            <person name="Zwiers L.-H."/>
            <person name="Turgeon B."/>
            <person name="Goodwin S."/>
            <person name="Spatafora J."/>
            <person name="Crous P."/>
            <person name="Grigoriev I."/>
        </authorList>
    </citation>
    <scope>NUCLEOTIDE SEQUENCE</scope>
    <source>
        <strain evidence="9">CBS 109.77</strain>
    </source>
</reference>
<accession>A0A6A6XJG3</accession>
<dbReference type="Pfam" id="PF11951">
    <property type="entry name" value="Fungal_trans_2"/>
    <property type="match status" value="1"/>
</dbReference>
<dbReference type="PANTHER" id="PTHR36206">
    <property type="entry name" value="ASPERCRYPTIN BIOSYNTHESIS CLUSTER-SPECIFIC TRANSCRIPTION REGULATOR ATNN-RELATED"/>
    <property type="match status" value="1"/>
</dbReference>
<evidence type="ECO:0000256" key="2">
    <source>
        <dbReference type="ARBA" id="ARBA00022833"/>
    </source>
</evidence>
<keyword evidence="4" id="KW-0238">DNA-binding</keyword>
<name>A0A6A6XJG3_9PLEO</name>
<dbReference type="GO" id="GO:0003677">
    <property type="term" value="F:DNA binding"/>
    <property type="evidence" value="ECO:0007669"/>
    <property type="project" value="UniProtKB-KW"/>
</dbReference>
<dbReference type="InterPro" id="IPR021858">
    <property type="entry name" value="Fun_TF"/>
</dbReference>
<protein>
    <recommendedName>
        <fullName evidence="8">Zn(2)-C6 fungal-type domain-containing protein</fullName>
    </recommendedName>
</protein>
<sequence>MARNASRTRSATDDTKDDCLDQGSLLPSQFACSYRAHISLVIRRWQMGLPREKRRRAYKPKRTTGCITCKNSHQTRIRRVKCDEAKPDCYRCTSTGRKCDGYAPSSSSPPLPPCNKLEFIPGLFHRALSLRPQLQSAEEHESFHFFENQAILELPGFFTSSFWQREVLQAAKCQPAIRYAVMALGAMHRRYITGTTMAGDSSDKQLAFALRQSNRAIKEILAHGSTVGTSKISKADRVTIMTTCVLFNCMACLQGHLKEALQHLRGGIKLLREVDDEAKGEIETDREQAVHPVTLNSLRRIFIGLDVQARSIMRRDELLTWEPVPRHQLSASLSTIEDVQLFLEGTLNDFLAFVQEMQPGKPVVDLEIIKHTFYHLKAQAEEGGKVLDQIFSRPSTGADEQRSQCFVALRLLRTVVNLALRAFEFKMWGPQEDYTALEGNAKFVSMMDLISTLVGPSESNSPSPSSSPTLENRGAGLRTSALVNCWQDEHLEVSDRLTEPESPVHEGNTKRWISQTPPPSPKRPVFSFTFGVLAALWWVAQQASTPALRLRAIHMMMEHPRREGFWDGPIAGRIAWEALVLEQASAKEELGEDIAFGEEVPEFLRIRNVDIEYLGTTGAKVEYKNVRATEKGDRGWVRFITW</sequence>
<dbReference type="InterPro" id="IPR036864">
    <property type="entry name" value="Zn2-C6_fun-type_DNA-bd_sf"/>
</dbReference>
<dbReference type="AlphaFoldDB" id="A0A6A6XJG3"/>
<evidence type="ECO:0000313" key="10">
    <source>
        <dbReference type="Proteomes" id="UP000799757"/>
    </source>
</evidence>
<proteinExistence type="predicted"/>
<evidence type="ECO:0000256" key="5">
    <source>
        <dbReference type="ARBA" id="ARBA00023163"/>
    </source>
</evidence>
<keyword evidence="6" id="KW-0539">Nucleus</keyword>
<evidence type="ECO:0000256" key="1">
    <source>
        <dbReference type="ARBA" id="ARBA00022723"/>
    </source>
</evidence>
<feature type="region of interest" description="Disordered" evidence="7">
    <location>
        <begin position="494"/>
        <end position="519"/>
    </location>
</feature>
<dbReference type="OrthoDB" id="3598904at2759"/>
<dbReference type="InterPro" id="IPR001138">
    <property type="entry name" value="Zn2Cys6_DnaBD"/>
</dbReference>
<keyword evidence="10" id="KW-1185">Reference proteome</keyword>
<dbReference type="SMART" id="SM00066">
    <property type="entry name" value="GAL4"/>
    <property type="match status" value="1"/>
</dbReference>
<keyword evidence="2" id="KW-0862">Zinc</keyword>
<dbReference type="PANTHER" id="PTHR36206:SF12">
    <property type="entry name" value="ASPERCRYPTIN BIOSYNTHESIS CLUSTER-SPECIFIC TRANSCRIPTION REGULATOR ATNN-RELATED"/>
    <property type="match status" value="1"/>
</dbReference>
<evidence type="ECO:0000256" key="6">
    <source>
        <dbReference type="ARBA" id="ARBA00023242"/>
    </source>
</evidence>
<keyword evidence="3" id="KW-0805">Transcription regulation</keyword>
<evidence type="ECO:0000256" key="7">
    <source>
        <dbReference type="SAM" id="MobiDB-lite"/>
    </source>
</evidence>
<keyword evidence="1" id="KW-0479">Metal-binding</keyword>
<dbReference type="SUPFAM" id="SSF57701">
    <property type="entry name" value="Zn2/Cys6 DNA-binding domain"/>
    <property type="match status" value="1"/>
</dbReference>
<dbReference type="InterPro" id="IPR052360">
    <property type="entry name" value="Transcr_Regulatory_Proteins"/>
</dbReference>
<dbReference type="EMBL" id="MU001841">
    <property type="protein sequence ID" value="KAF2796055.1"/>
    <property type="molecule type" value="Genomic_DNA"/>
</dbReference>
<evidence type="ECO:0000313" key="9">
    <source>
        <dbReference type="EMBL" id="KAF2796055.1"/>
    </source>
</evidence>
<organism evidence="9 10">
    <name type="scientific">Melanomma pulvis-pyrius CBS 109.77</name>
    <dbReference type="NCBI Taxonomy" id="1314802"/>
    <lineage>
        <taxon>Eukaryota</taxon>
        <taxon>Fungi</taxon>
        <taxon>Dikarya</taxon>
        <taxon>Ascomycota</taxon>
        <taxon>Pezizomycotina</taxon>
        <taxon>Dothideomycetes</taxon>
        <taxon>Pleosporomycetidae</taxon>
        <taxon>Pleosporales</taxon>
        <taxon>Melanommataceae</taxon>
        <taxon>Melanomma</taxon>
    </lineage>
</organism>
<evidence type="ECO:0000259" key="8">
    <source>
        <dbReference type="SMART" id="SM00066"/>
    </source>
</evidence>
<feature type="domain" description="Zn(2)-C6 fungal-type" evidence="8">
    <location>
        <begin position="60"/>
        <end position="110"/>
    </location>
</feature>
<dbReference type="Proteomes" id="UP000799757">
    <property type="component" value="Unassembled WGS sequence"/>
</dbReference>
<dbReference type="CDD" id="cd00067">
    <property type="entry name" value="GAL4"/>
    <property type="match status" value="1"/>
</dbReference>
<keyword evidence="5" id="KW-0804">Transcription</keyword>
<evidence type="ECO:0000256" key="4">
    <source>
        <dbReference type="ARBA" id="ARBA00023125"/>
    </source>
</evidence>
<dbReference type="GO" id="GO:0008270">
    <property type="term" value="F:zinc ion binding"/>
    <property type="evidence" value="ECO:0007669"/>
    <property type="project" value="InterPro"/>
</dbReference>
<evidence type="ECO:0000256" key="3">
    <source>
        <dbReference type="ARBA" id="ARBA00023015"/>
    </source>
</evidence>
<dbReference type="GO" id="GO:0000981">
    <property type="term" value="F:DNA-binding transcription factor activity, RNA polymerase II-specific"/>
    <property type="evidence" value="ECO:0007669"/>
    <property type="project" value="InterPro"/>
</dbReference>